<dbReference type="InterPro" id="IPR018232">
    <property type="entry name" value="Glyco_hydro_37_CS"/>
</dbReference>
<sequence length="556" mass="60832">MAPRITIEGGHPAGQPHVREVGDPTGGQTLAPHRLAGCAHADPLTPADRYQELFVAVQMGRIFPDSKTFTDAMPRQDPATILAAYRARAGAAGFDLAAFVHAHFALPEVPRSCYESDPNQPLADHIDGLWAVLTRHPAQHPPQCSLLPLPHPYVVPGGRFSELYYWDSYFTMLGLAASGQGGLLRGMAENFSYLLDTYGVIPNGTRSYYLSRSQPPVFALMVELFEDQGVQPELGFLPQLRKEYAFWMRGADCLAPGQACRRVVRLADGSLLNRYWDERDTPREEAFIEDTGTAALAARPAAEVFRDLRAAAESGWDFSSRWQEPGGGLETVRTTAILPVDLNCLLFKLEHKLAELAQAAGDADAPVFAQRAQARREAIDRLMWREAEGAYFDFDWQRHHARANLTAATVVPLYVGAATPAQAARVAQTVAARLLQPGGIATTERVSGQQWDLPNGWAPLQWLAIGGFACCGQAALAHEIAHRWLVTVASLYQREYKLVEKYALQPGEDGAVGGGGGEYPLQDGFGWTNGVVRRLLQDHPAHVACRCRAGVKSVHP</sequence>
<dbReference type="PRINTS" id="PR00744">
    <property type="entry name" value="GLHYDRLASE37"/>
</dbReference>
<dbReference type="RefSeq" id="WP_236702215.1">
    <property type="nucleotide sequence ID" value="NZ_CP010537.1"/>
</dbReference>
<proteinExistence type="predicted"/>
<evidence type="ECO:0000313" key="4">
    <source>
        <dbReference type="EMBL" id="AJG23139.1"/>
    </source>
</evidence>
<dbReference type="EMBL" id="CP010537">
    <property type="protein sequence ID" value="AJG23139.1"/>
    <property type="molecule type" value="Genomic_DNA"/>
</dbReference>
<reference evidence="4 5" key="1">
    <citation type="journal article" date="2015" name="Genome Announc.">
        <title>Complete Genome Sequence of Cupriavidus basilensis 4G11, Isolated from the Oak Ridge Field Research Center Site.</title>
        <authorList>
            <person name="Ray J."/>
            <person name="Waters R.J."/>
            <person name="Skerker J.M."/>
            <person name="Kuehl J.V."/>
            <person name="Price M.N."/>
            <person name="Huang J."/>
            <person name="Chakraborty R."/>
            <person name="Arkin A.P."/>
            <person name="Deutschbauer A."/>
        </authorList>
    </citation>
    <scope>NUCLEOTIDE SEQUENCE [LARGE SCALE GENOMIC DNA]</scope>
    <source>
        <strain evidence="4">4G11</strain>
    </source>
</reference>
<dbReference type="PANTHER" id="PTHR23403:SF8">
    <property type="entry name" value="CYTOPLASMIC TREHALASE"/>
    <property type="match status" value="1"/>
</dbReference>
<keyword evidence="2 4" id="KW-0326">Glycosidase</keyword>
<dbReference type="KEGG" id="cbw:RR42_s1551"/>
<dbReference type="GO" id="GO:0005993">
    <property type="term" value="P:trehalose catabolic process"/>
    <property type="evidence" value="ECO:0007669"/>
    <property type="project" value="TreeGrafter"/>
</dbReference>
<dbReference type="GO" id="GO:0004555">
    <property type="term" value="F:alpha,alpha-trehalase activity"/>
    <property type="evidence" value="ECO:0007669"/>
    <property type="project" value="InterPro"/>
</dbReference>
<evidence type="ECO:0000256" key="3">
    <source>
        <dbReference type="ARBA" id="ARBA00073174"/>
    </source>
</evidence>
<gene>
    <name evidence="4" type="ORF">RR42_s1551</name>
</gene>
<dbReference type="FunFam" id="1.50.10.10:FF:000003">
    <property type="entry name" value="Cytoplasmic trehalase"/>
    <property type="match status" value="1"/>
</dbReference>
<accession>A0A0C4YM93</accession>
<dbReference type="InterPro" id="IPR008928">
    <property type="entry name" value="6-hairpin_glycosidase_sf"/>
</dbReference>
<keyword evidence="5" id="KW-1185">Reference proteome</keyword>
<dbReference type="PANTHER" id="PTHR23403">
    <property type="entry name" value="TREHALASE"/>
    <property type="match status" value="1"/>
</dbReference>
<name>A0A0C4YM93_9BURK</name>
<dbReference type="STRING" id="68895.RR42_s1551"/>
<dbReference type="NCBIfam" id="NF009774">
    <property type="entry name" value="PRK13271.1"/>
    <property type="match status" value="1"/>
</dbReference>
<evidence type="ECO:0000256" key="2">
    <source>
        <dbReference type="ARBA" id="ARBA00023295"/>
    </source>
</evidence>
<dbReference type="NCBIfam" id="NF009773">
    <property type="entry name" value="PRK13270.1"/>
    <property type="match status" value="1"/>
</dbReference>
<keyword evidence="1 4" id="KW-0378">Hydrolase</keyword>
<dbReference type="PROSITE" id="PS00928">
    <property type="entry name" value="TREHALASE_2"/>
    <property type="match status" value="1"/>
</dbReference>
<organism evidence="4 5">
    <name type="scientific">Cupriavidus basilensis</name>
    <dbReference type="NCBI Taxonomy" id="68895"/>
    <lineage>
        <taxon>Bacteria</taxon>
        <taxon>Pseudomonadati</taxon>
        <taxon>Pseudomonadota</taxon>
        <taxon>Betaproteobacteria</taxon>
        <taxon>Burkholderiales</taxon>
        <taxon>Burkholderiaceae</taxon>
        <taxon>Cupriavidus</taxon>
    </lineage>
</organism>
<dbReference type="PROSITE" id="PS00927">
    <property type="entry name" value="TREHALASE_1"/>
    <property type="match status" value="1"/>
</dbReference>
<dbReference type="InterPro" id="IPR012341">
    <property type="entry name" value="6hp_glycosidase-like_sf"/>
</dbReference>
<evidence type="ECO:0000256" key="1">
    <source>
        <dbReference type="ARBA" id="ARBA00022801"/>
    </source>
</evidence>
<dbReference type="Pfam" id="PF01204">
    <property type="entry name" value="Trehalase"/>
    <property type="match status" value="1"/>
</dbReference>
<dbReference type="Proteomes" id="UP000031843">
    <property type="component" value="Chromosome secondary"/>
</dbReference>
<dbReference type="Gene3D" id="1.50.10.10">
    <property type="match status" value="1"/>
</dbReference>
<protein>
    <recommendedName>
        <fullName evidence="3">Putative periplasmic trehalase</fullName>
    </recommendedName>
</protein>
<dbReference type="SUPFAM" id="SSF48208">
    <property type="entry name" value="Six-hairpin glycosidases"/>
    <property type="match status" value="1"/>
</dbReference>
<dbReference type="InterPro" id="IPR001661">
    <property type="entry name" value="Glyco_hydro_37"/>
</dbReference>
<evidence type="ECO:0000313" key="5">
    <source>
        <dbReference type="Proteomes" id="UP000031843"/>
    </source>
</evidence>
<dbReference type="AlphaFoldDB" id="A0A0C4YM93"/>